<dbReference type="PROSITE" id="PS51257">
    <property type="entry name" value="PROKAR_LIPOPROTEIN"/>
    <property type="match status" value="1"/>
</dbReference>
<dbReference type="GO" id="GO:0047151">
    <property type="term" value="F:tRNA (uracil(54)-C5)-methyltransferase activity, 5,10-methylenetetrahydrofolate-dependent"/>
    <property type="evidence" value="ECO:0007669"/>
    <property type="project" value="UniProtKB-UniRule"/>
</dbReference>
<evidence type="ECO:0000256" key="11">
    <source>
        <dbReference type="SAM" id="Coils"/>
    </source>
</evidence>
<dbReference type="InterPro" id="IPR036188">
    <property type="entry name" value="FAD/NAD-bd_sf"/>
</dbReference>
<comment type="catalytic activity">
    <reaction evidence="10">
        <text>uridine(54) in tRNA + (6R)-5,10-methylene-5,6,7,8-tetrahydrofolate + NADPH + H(+) = 5-methyluridine(54) in tRNA + (6S)-5,6,7,8-tetrahydrofolate + NADP(+)</text>
        <dbReference type="Rhea" id="RHEA:62372"/>
        <dbReference type="Rhea" id="RHEA-COMP:10167"/>
        <dbReference type="Rhea" id="RHEA-COMP:10193"/>
        <dbReference type="ChEBI" id="CHEBI:15378"/>
        <dbReference type="ChEBI" id="CHEBI:15636"/>
        <dbReference type="ChEBI" id="CHEBI:57453"/>
        <dbReference type="ChEBI" id="CHEBI:57783"/>
        <dbReference type="ChEBI" id="CHEBI:58349"/>
        <dbReference type="ChEBI" id="CHEBI:65315"/>
        <dbReference type="ChEBI" id="CHEBI:74447"/>
        <dbReference type="EC" id="2.1.1.74"/>
    </reaction>
</comment>
<accession>A0AAI9X0E8</accession>
<keyword evidence="7 10" id="KW-0274">FAD</keyword>
<reference evidence="13 14" key="1">
    <citation type="journal article" date="2012" name="J. Proteome Res.">
        <title>Application of Spiroplasma melliferum proteogenomic profiling for the discovery of virulence factors and pathogenicity mechanisms in host-associated spiroplasmas.</title>
        <authorList>
            <person name="Alexeev D."/>
            <person name="Kostrjukova E."/>
            <person name="Aliper A."/>
            <person name="Popenko A."/>
            <person name="Bazaleev N."/>
            <person name="Tyakht A."/>
            <person name="Selezneva O."/>
            <person name="Akopian T."/>
            <person name="Prichodko E."/>
            <person name="Kondratov I."/>
            <person name="Chukin M."/>
            <person name="Demina I."/>
            <person name="Galyamina M."/>
            <person name="Kamashev D."/>
            <person name="Vanyushkina A."/>
            <person name="Ladygina V."/>
            <person name="Levitskii S."/>
            <person name="Lazarev V."/>
            <person name="Govorun V."/>
        </authorList>
    </citation>
    <scope>NUCLEOTIDE SEQUENCE [LARGE SCALE GENOMIC DNA]</scope>
    <source>
        <strain evidence="13 14">KC3</strain>
    </source>
</reference>
<sequence>MKQKETNVIGAGLAGCEIAYQLAKRGLKVKLYEAKTLFKNPVQKLDTFAELVCSNSFRSVSKENAIGILKEELKLLDSLILKTAYDVQVPADDALSVDRELFSQKVTATLINHPNINIIYDEFIKIDPKQITIIAVGPLVTANFAFELKKLIGKKALYYYDGSAPIITKAGIDFSKAYYGARHSEQKDYIICPLTEDEFNQLVTELVKAKRVPIADFEKYFKGCQPIEIMAQTSRKILLNGPMSSNHLIDKNGKQPFAVVQLRQDNVIDSLYNLVGWQTNLTWPEQKRIIKQFIPGLAKVDIVRYGVLHKNNYINSPKVLNQFLQYKQNNNIFFAGQIIGVEGYLESAAAGLLCALNVYQYVMDLPLIKFPSETMLGALVNYVTNPKQRDLKPMKANIGIVPTLTTKFKSKTEKNLAIYSRAIKKLKETIKKYQIKL</sequence>
<dbReference type="NCBIfam" id="NF003739">
    <property type="entry name" value="PRK05335.1"/>
    <property type="match status" value="1"/>
</dbReference>
<dbReference type="RefSeq" id="WP_004028370.1">
    <property type="nucleotide sequence ID" value="NZ_AGBZ02000004.1"/>
</dbReference>
<evidence type="ECO:0000256" key="1">
    <source>
        <dbReference type="ARBA" id="ARBA00001974"/>
    </source>
</evidence>
<evidence type="ECO:0000313" key="14">
    <source>
        <dbReference type="Proteomes" id="UP000004057"/>
    </source>
</evidence>
<organism evidence="13 14">
    <name type="scientific">Spiroplasma melliferum KC3</name>
    <dbReference type="NCBI Taxonomy" id="570509"/>
    <lineage>
        <taxon>Bacteria</taxon>
        <taxon>Bacillati</taxon>
        <taxon>Mycoplasmatota</taxon>
        <taxon>Mollicutes</taxon>
        <taxon>Entomoplasmatales</taxon>
        <taxon>Spiroplasmataceae</taxon>
        <taxon>Spiroplasma</taxon>
    </lineage>
</organism>
<dbReference type="GO" id="GO:0005829">
    <property type="term" value="C:cytosol"/>
    <property type="evidence" value="ECO:0007669"/>
    <property type="project" value="TreeGrafter"/>
</dbReference>
<evidence type="ECO:0000256" key="7">
    <source>
        <dbReference type="ARBA" id="ARBA00022827"/>
    </source>
</evidence>
<dbReference type="GO" id="GO:0030488">
    <property type="term" value="P:tRNA methylation"/>
    <property type="evidence" value="ECO:0007669"/>
    <property type="project" value="TreeGrafter"/>
</dbReference>
<name>A0AAI9X0E8_SPIME</name>
<keyword evidence="9 10" id="KW-0520">NAD</keyword>
<dbReference type="GO" id="GO:0050660">
    <property type="term" value="F:flavin adenine dinucleotide binding"/>
    <property type="evidence" value="ECO:0007669"/>
    <property type="project" value="UniProtKB-UniRule"/>
</dbReference>
<keyword evidence="3 10" id="KW-0489">Methyltransferase</keyword>
<dbReference type="Pfam" id="PF01134">
    <property type="entry name" value="GIDA"/>
    <property type="match status" value="1"/>
</dbReference>
<keyword evidence="6 10" id="KW-0819">tRNA processing</keyword>
<evidence type="ECO:0000256" key="5">
    <source>
        <dbReference type="ARBA" id="ARBA00022679"/>
    </source>
</evidence>
<comment type="catalytic activity">
    <reaction evidence="10">
        <text>uridine(54) in tRNA + (6R)-5,10-methylene-5,6,7,8-tetrahydrofolate + NADH + H(+) = 5-methyluridine(54) in tRNA + (6S)-5,6,7,8-tetrahydrofolate + NAD(+)</text>
        <dbReference type="Rhea" id="RHEA:16873"/>
        <dbReference type="Rhea" id="RHEA-COMP:10167"/>
        <dbReference type="Rhea" id="RHEA-COMP:10193"/>
        <dbReference type="ChEBI" id="CHEBI:15378"/>
        <dbReference type="ChEBI" id="CHEBI:15636"/>
        <dbReference type="ChEBI" id="CHEBI:57453"/>
        <dbReference type="ChEBI" id="CHEBI:57540"/>
        <dbReference type="ChEBI" id="CHEBI:57945"/>
        <dbReference type="ChEBI" id="CHEBI:65315"/>
        <dbReference type="ChEBI" id="CHEBI:74447"/>
        <dbReference type="EC" id="2.1.1.74"/>
    </reaction>
</comment>
<evidence type="ECO:0000256" key="6">
    <source>
        <dbReference type="ARBA" id="ARBA00022694"/>
    </source>
</evidence>
<comment type="subcellular location">
    <subcellularLocation>
        <location evidence="10">Cytoplasm</location>
    </subcellularLocation>
</comment>
<keyword evidence="4 10" id="KW-0285">Flavoprotein</keyword>
<dbReference type="PANTHER" id="PTHR11806:SF2">
    <property type="entry name" value="METHYLENETETRAHYDROFOLATE--TRNA-(URACIL-5-)-METHYLTRANSFERASE TRMFO"/>
    <property type="match status" value="1"/>
</dbReference>
<dbReference type="InterPro" id="IPR004417">
    <property type="entry name" value="TrmFO"/>
</dbReference>
<dbReference type="GO" id="GO:0002098">
    <property type="term" value="P:tRNA wobble uridine modification"/>
    <property type="evidence" value="ECO:0007669"/>
    <property type="project" value="TreeGrafter"/>
</dbReference>
<dbReference type="Gene3D" id="3.50.50.60">
    <property type="entry name" value="FAD/NAD(P)-binding domain"/>
    <property type="match status" value="2"/>
</dbReference>
<feature type="domain" description="MnmG N-terminal" evidence="12">
    <location>
        <begin position="7"/>
        <end position="363"/>
    </location>
</feature>
<dbReference type="EMBL" id="AGBZ02000004">
    <property type="protein sequence ID" value="KAI92033.1"/>
    <property type="molecule type" value="Genomic_DNA"/>
</dbReference>
<evidence type="ECO:0000259" key="12">
    <source>
        <dbReference type="Pfam" id="PF01134"/>
    </source>
</evidence>
<keyword evidence="2 10" id="KW-0963">Cytoplasm</keyword>
<dbReference type="InterPro" id="IPR040131">
    <property type="entry name" value="MnmG_N"/>
</dbReference>
<evidence type="ECO:0000313" key="13">
    <source>
        <dbReference type="EMBL" id="KAI92033.1"/>
    </source>
</evidence>
<comment type="function">
    <text evidence="10">Catalyzes the folate-dependent formation of 5-methyl-uridine at position 54 (M-5-U54) in all tRNAs.</text>
</comment>
<dbReference type="HAMAP" id="MF_01037">
    <property type="entry name" value="TrmFO"/>
    <property type="match status" value="1"/>
</dbReference>
<feature type="coiled-coil region" evidence="11">
    <location>
        <begin position="409"/>
        <end position="436"/>
    </location>
</feature>
<comment type="caution">
    <text evidence="13">The sequence shown here is derived from an EMBL/GenBank/DDBJ whole genome shotgun (WGS) entry which is preliminary data.</text>
</comment>
<feature type="binding site" evidence="10">
    <location>
        <begin position="10"/>
        <end position="15"/>
    </location>
    <ligand>
        <name>FAD</name>
        <dbReference type="ChEBI" id="CHEBI:57692"/>
    </ligand>
</feature>
<dbReference type="SUPFAM" id="SSF51905">
    <property type="entry name" value="FAD/NAD(P)-binding domain"/>
    <property type="match status" value="1"/>
</dbReference>
<proteinExistence type="inferred from homology"/>
<evidence type="ECO:0000256" key="8">
    <source>
        <dbReference type="ARBA" id="ARBA00022857"/>
    </source>
</evidence>
<keyword evidence="5 10" id="KW-0808">Transferase</keyword>
<dbReference type="InterPro" id="IPR002218">
    <property type="entry name" value="MnmG-rel"/>
</dbReference>
<dbReference type="AlphaFoldDB" id="A0AAI9X0E8"/>
<evidence type="ECO:0000256" key="10">
    <source>
        <dbReference type="HAMAP-Rule" id="MF_01037"/>
    </source>
</evidence>
<evidence type="ECO:0000256" key="2">
    <source>
        <dbReference type="ARBA" id="ARBA00022490"/>
    </source>
</evidence>
<gene>
    <name evidence="10" type="primary">trmFO</name>
    <name evidence="13" type="ORF">SPM_004670</name>
</gene>
<dbReference type="NCBIfam" id="TIGR00137">
    <property type="entry name" value="gid_trmFO"/>
    <property type="match status" value="1"/>
</dbReference>
<keyword evidence="11" id="KW-0175">Coiled coil</keyword>
<evidence type="ECO:0000256" key="4">
    <source>
        <dbReference type="ARBA" id="ARBA00022630"/>
    </source>
</evidence>
<dbReference type="Proteomes" id="UP000004057">
    <property type="component" value="Unassembled WGS sequence"/>
</dbReference>
<evidence type="ECO:0000256" key="3">
    <source>
        <dbReference type="ARBA" id="ARBA00022603"/>
    </source>
</evidence>
<dbReference type="EC" id="2.1.1.74" evidence="10"/>
<keyword evidence="8 10" id="KW-0521">NADP</keyword>
<comment type="cofactor">
    <cofactor evidence="1 10">
        <name>FAD</name>
        <dbReference type="ChEBI" id="CHEBI:57692"/>
    </cofactor>
</comment>
<evidence type="ECO:0000256" key="9">
    <source>
        <dbReference type="ARBA" id="ARBA00023027"/>
    </source>
</evidence>
<dbReference type="PANTHER" id="PTHR11806">
    <property type="entry name" value="GLUCOSE INHIBITED DIVISION PROTEIN A"/>
    <property type="match status" value="1"/>
</dbReference>
<protein>
    <recommendedName>
        <fullName evidence="10">Methylenetetrahydrofolate--tRNA-(uracil-5-)-methyltransferase TrmFO</fullName>
        <ecNumber evidence="10">2.1.1.74</ecNumber>
    </recommendedName>
    <alternativeName>
        <fullName evidence="10">Folate-dependent tRNA (uracil-5-)-methyltransferase</fullName>
    </alternativeName>
    <alternativeName>
        <fullName evidence="10">Folate-dependent tRNA(M-5-U54)-methyltransferase</fullName>
    </alternativeName>
</protein>
<comment type="similarity">
    <text evidence="10">Belongs to the MnmG family. TrmFO subfamily.</text>
</comment>